<reference evidence="1" key="4">
    <citation type="submission" date="2019-03" db="UniProtKB">
        <authorList>
            <consortium name="EnsemblPlants"/>
        </authorList>
    </citation>
    <scope>IDENTIFICATION</scope>
</reference>
<name>A0A453KUJ0_AEGTS</name>
<sequence length="29" mass="3473">IFCSVADLPIARRNSLHRFLEKRKGRYLI</sequence>
<reference evidence="2" key="1">
    <citation type="journal article" date="2014" name="Science">
        <title>Ancient hybridizations among the ancestral genomes of bread wheat.</title>
        <authorList>
            <consortium name="International Wheat Genome Sequencing Consortium,"/>
            <person name="Marcussen T."/>
            <person name="Sandve S.R."/>
            <person name="Heier L."/>
            <person name="Spannagl M."/>
            <person name="Pfeifer M."/>
            <person name="Jakobsen K.S."/>
            <person name="Wulff B.B."/>
            <person name="Steuernagel B."/>
            <person name="Mayer K.F."/>
            <person name="Olsen O.A."/>
        </authorList>
    </citation>
    <scope>NUCLEOTIDE SEQUENCE [LARGE SCALE GENOMIC DNA]</scope>
    <source>
        <strain evidence="2">cv. AL8/78</strain>
    </source>
</reference>
<dbReference type="Pfam" id="PF09425">
    <property type="entry name" value="Jas_motif"/>
    <property type="match status" value="1"/>
</dbReference>
<reference evidence="1" key="5">
    <citation type="journal article" date="2021" name="G3 (Bethesda)">
        <title>Aegilops tauschii genome assembly Aet v5.0 features greater sequence contiguity and improved annotation.</title>
        <authorList>
            <person name="Wang L."/>
            <person name="Zhu T."/>
            <person name="Rodriguez J.C."/>
            <person name="Deal K.R."/>
            <person name="Dubcovsky J."/>
            <person name="McGuire P.E."/>
            <person name="Lux T."/>
            <person name="Spannagl M."/>
            <person name="Mayer K.F.X."/>
            <person name="Baldrich P."/>
            <person name="Meyers B.C."/>
            <person name="Huo N."/>
            <person name="Gu Y.Q."/>
            <person name="Zhou H."/>
            <person name="Devos K.M."/>
            <person name="Bennetzen J.L."/>
            <person name="Unver T."/>
            <person name="Budak H."/>
            <person name="Gulick P.J."/>
            <person name="Galiba G."/>
            <person name="Kalapos B."/>
            <person name="Nelson D.R."/>
            <person name="Li P."/>
            <person name="You F.M."/>
            <person name="Luo M.C."/>
            <person name="Dvorak J."/>
        </authorList>
    </citation>
    <scope>NUCLEOTIDE SEQUENCE [LARGE SCALE GENOMIC DNA]</scope>
    <source>
        <strain evidence="1">cv. AL8/78</strain>
    </source>
</reference>
<dbReference type="InterPro" id="IPR018467">
    <property type="entry name" value="CCT_CS"/>
</dbReference>
<evidence type="ECO:0000313" key="2">
    <source>
        <dbReference type="Proteomes" id="UP000015105"/>
    </source>
</evidence>
<reference evidence="2" key="2">
    <citation type="journal article" date="2017" name="Nat. Plants">
        <title>The Aegilops tauschii genome reveals multiple impacts of transposons.</title>
        <authorList>
            <person name="Zhao G."/>
            <person name="Zou C."/>
            <person name="Li K."/>
            <person name="Wang K."/>
            <person name="Li T."/>
            <person name="Gao L."/>
            <person name="Zhang X."/>
            <person name="Wang H."/>
            <person name="Yang Z."/>
            <person name="Liu X."/>
            <person name="Jiang W."/>
            <person name="Mao L."/>
            <person name="Kong X."/>
            <person name="Jiao Y."/>
            <person name="Jia J."/>
        </authorList>
    </citation>
    <scope>NUCLEOTIDE SEQUENCE [LARGE SCALE GENOMIC DNA]</scope>
    <source>
        <strain evidence="2">cv. AL8/78</strain>
    </source>
</reference>
<protein>
    <submittedName>
        <fullName evidence="1">Uncharacterized protein</fullName>
    </submittedName>
</protein>
<keyword evidence="2" id="KW-1185">Reference proteome</keyword>
<proteinExistence type="predicted"/>
<evidence type="ECO:0000313" key="1">
    <source>
        <dbReference type="EnsemblPlants" id="AET5Gv20519300.8"/>
    </source>
</evidence>
<dbReference type="EnsemblPlants" id="AET5Gv20519300.8">
    <property type="protein sequence ID" value="AET5Gv20519300.8"/>
    <property type="gene ID" value="AET5Gv20519300"/>
</dbReference>
<reference evidence="1" key="3">
    <citation type="journal article" date="2017" name="Nature">
        <title>Genome sequence of the progenitor of the wheat D genome Aegilops tauschii.</title>
        <authorList>
            <person name="Luo M.C."/>
            <person name="Gu Y.Q."/>
            <person name="Puiu D."/>
            <person name="Wang H."/>
            <person name="Twardziok S.O."/>
            <person name="Deal K.R."/>
            <person name="Huo N."/>
            <person name="Zhu T."/>
            <person name="Wang L."/>
            <person name="Wang Y."/>
            <person name="McGuire P.E."/>
            <person name="Liu S."/>
            <person name="Long H."/>
            <person name="Ramasamy R.K."/>
            <person name="Rodriguez J.C."/>
            <person name="Van S.L."/>
            <person name="Yuan L."/>
            <person name="Wang Z."/>
            <person name="Xia Z."/>
            <person name="Xiao L."/>
            <person name="Anderson O.D."/>
            <person name="Ouyang S."/>
            <person name="Liang Y."/>
            <person name="Zimin A.V."/>
            <person name="Pertea G."/>
            <person name="Qi P."/>
            <person name="Bennetzen J.L."/>
            <person name="Dai X."/>
            <person name="Dawson M.W."/>
            <person name="Muller H.G."/>
            <person name="Kugler K."/>
            <person name="Rivarola-Duarte L."/>
            <person name="Spannagl M."/>
            <person name="Mayer K.F.X."/>
            <person name="Lu F.H."/>
            <person name="Bevan M.W."/>
            <person name="Leroy P."/>
            <person name="Li P."/>
            <person name="You F.M."/>
            <person name="Sun Q."/>
            <person name="Liu Z."/>
            <person name="Lyons E."/>
            <person name="Wicker T."/>
            <person name="Salzberg S.L."/>
            <person name="Devos K.M."/>
            <person name="Dvorak J."/>
        </authorList>
    </citation>
    <scope>NUCLEOTIDE SEQUENCE [LARGE SCALE GENOMIC DNA]</scope>
    <source>
        <strain evidence="1">cv. AL8/78</strain>
    </source>
</reference>
<organism evidence="1 2">
    <name type="scientific">Aegilops tauschii subsp. strangulata</name>
    <name type="common">Goatgrass</name>
    <dbReference type="NCBI Taxonomy" id="200361"/>
    <lineage>
        <taxon>Eukaryota</taxon>
        <taxon>Viridiplantae</taxon>
        <taxon>Streptophyta</taxon>
        <taxon>Embryophyta</taxon>
        <taxon>Tracheophyta</taxon>
        <taxon>Spermatophyta</taxon>
        <taxon>Magnoliopsida</taxon>
        <taxon>Liliopsida</taxon>
        <taxon>Poales</taxon>
        <taxon>Poaceae</taxon>
        <taxon>BOP clade</taxon>
        <taxon>Pooideae</taxon>
        <taxon>Triticodae</taxon>
        <taxon>Triticeae</taxon>
        <taxon>Triticinae</taxon>
        <taxon>Aegilops</taxon>
    </lineage>
</organism>
<dbReference type="Proteomes" id="UP000015105">
    <property type="component" value="Chromosome 5D"/>
</dbReference>
<dbReference type="Gramene" id="AET5Gv20519300.8">
    <property type="protein sequence ID" value="AET5Gv20519300.8"/>
    <property type="gene ID" value="AET5Gv20519300"/>
</dbReference>
<accession>A0A453KUJ0</accession>
<dbReference type="AlphaFoldDB" id="A0A453KUJ0"/>